<comment type="caution">
    <text evidence="1">The sequence shown here is derived from an EMBL/GenBank/DDBJ whole genome shotgun (WGS) entry which is preliminary data.</text>
</comment>
<evidence type="ECO:0000313" key="1">
    <source>
        <dbReference type="EMBL" id="TCO93088.1"/>
    </source>
</evidence>
<dbReference type="Proteomes" id="UP000295600">
    <property type="component" value="Unassembled WGS sequence"/>
</dbReference>
<proteinExistence type="predicted"/>
<gene>
    <name evidence="1" type="ORF">EV202_10872</name>
</gene>
<sequence length="53" mass="6689">MCLLNTRIYLAVFLAYMRDRERRICETVNVAYTRPHTSHMRDYERRIYETWHH</sequence>
<evidence type="ECO:0000313" key="2">
    <source>
        <dbReference type="Proteomes" id="UP000295600"/>
    </source>
</evidence>
<reference evidence="1 2" key="1">
    <citation type="submission" date="2019-03" db="EMBL/GenBank/DDBJ databases">
        <title>Genomic Encyclopedia of Type Strains, Phase IV (KMG-IV): sequencing the most valuable type-strain genomes for metagenomic binning, comparative biology and taxonomic classification.</title>
        <authorList>
            <person name="Goeker M."/>
        </authorList>
    </citation>
    <scope>NUCLEOTIDE SEQUENCE [LARGE SCALE GENOMIC DNA]</scope>
    <source>
        <strain evidence="1 2">DSM 23917</strain>
    </source>
</reference>
<name>A0A4R2LRF0_9BACE</name>
<dbReference type="EMBL" id="SLXB01000008">
    <property type="protein sequence ID" value="TCO93088.1"/>
    <property type="molecule type" value="Genomic_DNA"/>
</dbReference>
<dbReference type="AlphaFoldDB" id="A0A4R2LRF0"/>
<protein>
    <submittedName>
        <fullName evidence="1">Uncharacterized protein</fullName>
    </submittedName>
</protein>
<accession>A0A4R2LRF0</accession>
<organism evidence="1 2">
    <name type="scientific">Prevotella heparinolytica</name>
    <dbReference type="NCBI Taxonomy" id="28113"/>
    <lineage>
        <taxon>Bacteria</taxon>
        <taxon>Pseudomonadati</taxon>
        <taxon>Bacteroidota</taxon>
        <taxon>Bacteroidia</taxon>
        <taxon>Bacteroidales</taxon>
        <taxon>Bacteroidaceae</taxon>
        <taxon>Bacteroides</taxon>
    </lineage>
</organism>